<accession>A0A6J6FB97</accession>
<comment type="pathway">
    <text evidence="1">Glycan biosynthesis; trehalose biosynthesis.</text>
</comment>
<evidence type="ECO:0000256" key="2">
    <source>
        <dbReference type="ARBA" id="ARBA00008770"/>
    </source>
</evidence>
<dbReference type="EC" id="3.1.3.12" evidence="3"/>
<organism evidence="5">
    <name type="scientific">freshwater metagenome</name>
    <dbReference type="NCBI Taxonomy" id="449393"/>
    <lineage>
        <taxon>unclassified sequences</taxon>
        <taxon>metagenomes</taxon>
        <taxon>ecological metagenomes</taxon>
    </lineage>
</organism>
<dbReference type="InterPro" id="IPR003337">
    <property type="entry name" value="Trehalose_PPase"/>
</dbReference>
<dbReference type="SUPFAM" id="SSF56784">
    <property type="entry name" value="HAD-like"/>
    <property type="match status" value="1"/>
</dbReference>
<evidence type="ECO:0000313" key="5">
    <source>
        <dbReference type="EMBL" id="CAB4581858.1"/>
    </source>
</evidence>
<proteinExistence type="inferred from homology"/>
<dbReference type="NCBIfam" id="TIGR01484">
    <property type="entry name" value="HAD-SF-IIB"/>
    <property type="match status" value="1"/>
</dbReference>
<dbReference type="Gene3D" id="3.30.70.1020">
    <property type="entry name" value="Trehalose-6-phosphate phosphatase related protein, domain 2"/>
    <property type="match status" value="1"/>
</dbReference>
<keyword evidence="4" id="KW-0378">Hydrolase</keyword>
<dbReference type="Pfam" id="PF02358">
    <property type="entry name" value="Trehalose_PPase"/>
    <property type="match status" value="1"/>
</dbReference>
<name>A0A6J6FB97_9ZZZZ</name>
<dbReference type="PANTHER" id="PTHR43768">
    <property type="entry name" value="TREHALOSE 6-PHOSPHATE PHOSPHATASE"/>
    <property type="match status" value="1"/>
</dbReference>
<dbReference type="InterPro" id="IPR036412">
    <property type="entry name" value="HAD-like_sf"/>
</dbReference>
<dbReference type="PANTHER" id="PTHR43768:SF3">
    <property type="entry name" value="TREHALOSE 6-PHOSPHATE PHOSPHATASE"/>
    <property type="match status" value="1"/>
</dbReference>
<gene>
    <name evidence="5" type="ORF">UFOPK1684_01469</name>
</gene>
<dbReference type="EMBL" id="CAEZTM010000109">
    <property type="protein sequence ID" value="CAB4581858.1"/>
    <property type="molecule type" value="Genomic_DNA"/>
</dbReference>
<reference evidence="5" key="1">
    <citation type="submission" date="2020-05" db="EMBL/GenBank/DDBJ databases">
        <authorList>
            <person name="Chiriac C."/>
            <person name="Salcher M."/>
            <person name="Ghai R."/>
            <person name="Kavagutti S V."/>
        </authorList>
    </citation>
    <scope>NUCLEOTIDE SEQUENCE</scope>
</reference>
<dbReference type="Gene3D" id="3.40.50.1000">
    <property type="entry name" value="HAD superfamily/HAD-like"/>
    <property type="match status" value="1"/>
</dbReference>
<dbReference type="AlphaFoldDB" id="A0A6J6FB97"/>
<dbReference type="InterPro" id="IPR006379">
    <property type="entry name" value="HAD-SF_hydro_IIB"/>
</dbReference>
<dbReference type="NCBIfam" id="TIGR00685">
    <property type="entry name" value="T6PP"/>
    <property type="match status" value="1"/>
</dbReference>
<protein>
    <recommendedName>
        <fullName evidence="3">trehalose-phosphatase</fullName>
        <ecNumber evidence="3">3.1.3.12</ecNumber>
    </recommendedName>
</protein>
<evidence type="ECO:0000256" key="4">
    <source>
        <dbReference type="ARBA" id="ARBA00022801"/>
    </source>
</evidence>
<evidence type="ECO:0000256" key="1">
    <source>
        <dbReference type="ARBA" id="ARBA00005199"/>
    </source>
</evidence>
<dbReference type="InterPro" id="IPR023214">
    <property type="entry name" value="HAD_sf"/>
</dbReference>
<comment type="similarity">
    <text evidence="2">Belongs to the trehalose phosphatase family.</text>
</comment>
<dbReference type="UniPathway" id="UPA00299"/>
<dbReference type="InterPro" id="IPR044651">
    <property type="entry name" value="OTSB-like"/>
</dbReference>
<evidence type="ECO:0000256" key="3">
    <source>
        <dbReference type="ARBA" id="ARBA00013086"/>
    </source>
</evidence>
<dbReference type="GO" id="GO:0005992">
    <property type="term" value="P:trehalose biosynthetic process"/>
    <property type="evidence" value="ECO:0007669"/>
    <property type="project" value="UniProtKB-UniPathway"/>
</dbReference>
<dbReference type="GO" id="GO:0004805">
    <property type="term" value="F:trehalose-phosphatase activity"/>
    <property type="evidence" value="ECO:0007669"/>
    <property type="project" value="UniProtKB-EC"/>
</dbReference>
<sequence length="257" mass="27878">MAELQGNEPLEVALASLSVHPQVLVALDFDGTLAPLQDDPENSRMLPESREAVDALTDIDGVHVSLVTGRAFENIMRVADPHPDWFLVGSHGIEVVAPHERDSYASPQLVPEGLLQGFHQIAQDIPGPRIEVKPFGLAIHTRGLEAHVAAAAEAATRLLCDEWPDDLVMRSGHGILECAVSDRTKGHGLRSLWEILDVRATLFIGDDVTDEDGFAVLGSGDVGIKVGEGPTKATHRVADPHEVTRVLWHLHERLASR</sequence>